<dbReference type="GO" id="GO:0015697">
    <property type="term" value="P:quaternary ammonium group transport"/>
    <property type="evidence" value="ECO:0007669"/>
    <property type="project" value="UniProtKB-ARBA"/>
</dbReference>
<protein>
    <submittedName>
        <fullName evidence="6">Putative spermidine/putrescine transport system ATP-binding protein</fullName>
    </submittedName>
</protein>
<keyword evidence="7" id="KW-1185">Reference proteome</keyword>
<dbReference type="InterPro" id="IPR008995">
    <property type="entry name" value="Mo/tungstate-bd_C_term_dom"/>
</dbReference>
<gene>
    <name evidence="6" type="ORF">EV665_1364</name>
</gene>
<dbReference type="InterPro" id="IPR003593">
    <property type="entry name" value="AAA+_ATPase"/>
</dbReference>
<comment type="similarity">
    <text evidence="1">Belongs to the ABC transporter superfamily.</text>
</comment>
<dbReference type="InterPro" id="IPR017871">
    <property type="entry name" value="ABC_transporter-like_CS"/>
</dbReference>
<evidence type="ECO:0000313" key="7">
    <source>
        <dbReference type="Proteomes" id="UP000295351"/>
    </source>
</evidence>
<dbReference type="AlphaFoldDB" id="A0A4R2C3N2"/>
<evidence type="ECO:0000256" key="3">
    <source>
        <dbReference type="ARBA" id="ARBA00022741"/>
    </source>
</evidence>
<evidence type="ECO:0000256" key="1">
    <source>
        <dbReference type="ARBA" id="ARBA00005417"/>
    </source>
</evidence>
<keyword evidence="4 6" id="KW-0067">ATP-binding</keyword>
<sequence>MTTNNAKSGAGMRVELQAINKRYASIDAVKDVNLIIEAGEFMTFLGPSGSGKTTTLNLIAGFADLNSGAILIGGQPMQSVPAHKRNLGVVFQSYALFPHMSVWNNIAFPLEQRQHSKTEQRELISQVLKLVELNGFESRMPSELSGGQQQRVALARALVFNPNVLLLDEPLGALDKKLREWLQGELKRIHSSLGSTFIFVTHDQEEALSLSDRIAIFNRGRIEQVGTGQDLYERPETLFVGQFLGDSTILRGIRSGESSHSSILDFGGVSVTAPKARRASQNILLLRPEKISLTAPTGAAESGVNRIPATVSQRTYLGSSWRYDVTLGDGKPGIVRQGPAERMFEPGAQVDLVWSAADGVLLDADDSSGASAA</sequence>
<dbReference type="GO" id="GO:0022857">
    <property type="term" value="F:transmembrane transporter activity"/>
    <property type="evidence" value="ECO:0007669"/>
    <property type="project" value="InterPro"/>
</dbReference>
<dbReference type="Gene3D" id="3.40.50.300">
    <property type="entry name" value="P-loop containing nucleotide triphosphate hydrolases"/>
    <property type="match status" value="1"/>
</dbReference>
<dbReference type="InterPro" id="IPR027417">
    <property type="entry name" value="P-loop_NTPase"/>
</dbReference>
<organism evidence="6 7">
    <name type="scientific">Shinella granuli</name>
    <dbReference type="NCBI Taxonomy" id="323621"/>
    <lineage>
        <taxon>Bacteria</taxon>
        <taxon>Pseudomonadati</taxon>
        <taxon>Pseudomonadota</taxon>
        <taxon>Alphaproteobacteria</taxon>
        <taxon>Hyphomicrobiales</taxon>
        <taxon>Rhizobiaceae</taxon>
        <taxon>Shinella</taxon>
    </lineage>
</organism>
<dbReference type="Pfam" id="PF00005">
    <property type="entry name" value="ABC_tran"/>
    <property type="match status" value="1"/>
</dbReference>
<dbReference type="Pfam" id="PF08402">
    <property type="entry name" value="TOBE_2"/>
    <property type="match status" value="1"/>
</dbReference>
<name>A0A4R2C3N2_SHIGR</name>
<dbReference type="PROSITE" id="PS50893">
    <property type="entry name" value="ABC_TRANSPORTER_2"/>
    <property type="match status" value="1"/>
</dbReference>
<proteinExistence type="inferred from homology"/>
<dbReference type="PANTHER" id="PTHR42781:SF4">
    <property type="entry name" value="SPERMIDINE_PUTRESCINE IMPORT ATP-BINDING PROTEIN POTA"/>
    <property type="match status" value="1"/>
</dbReference>
<reference evidence="6 7" key="1">
    <citation type="submission" date="2019-03" db="EMBL/GenBank/DDBJ databases">
        <title>Genomic Encyclopedia of Type Strains, Phase IV (KMG-IV): sequencing the most valuable type-strain genomes for metagenomic binning, comparative biology and taxonomic classification.</title>
        <authorList>
            <person name="Goeker M."/>
        </authorList>
    </citation>
    <scope>NUCLEOTIDE SEQUENCE [LARGE SCALE GENOMIC DNA]</scope>
    <source>
        <strain evidence="6 7">DSM 18401</strain>
    </source>
</reference>
<dbReference type="RefSeq" id="WP_133036835.1">
    <property type="nucleotide sequence ID" value="NZ_BAABEI010000008.1"/>
</dbReference>
<dbReference type="PROSITE" id="PS00211">
    <property type="entry name" value="ABC_TRANSPORTER_1"/>
    <property type="match status" value="1"/>
</dbReference>
<keyword evidence="2" id="KW-0813">Transport</keyword>
<dbReference type="GO" id="GO:0005524">
    <property type="term" value="F:ATP binding"/>
    <property type="evidence" value="ECO:0007669"/>
    <property type="project" value="UniProtKB-KW"/>
</dbReference>
<dbReference type="SMART" id="SM00382">
    <property type="entry name" value="AAA"/>
    <property type="match status" value="1"/>
</dbReference>
<dbReference type="InterPro" id="IPR013611">
    <property type="entry name" value="Transp-assoc_OB_typ2"/>
</dbReference>
<evidence type="ECO:0000256" key="2">
    <source>
        <dbReference type="ARBA" id="ARBA00022448"/>
    </source>
</evidence>
<dbReference type="EMBL" id="SLVX01000036">
    <property type="protein sequence ID" value="TCN34343.1"/>
    <property type="molecule type" value="Genomic_DNA"/>
</dbReference>
<dbReference type="InterPro" id="IPR050093">
    <property type="entry name" value="ABC_SmlMolc_Importer"/>
</dbReference>
<dbReference type="SUPFAM" id="SSF50331">
    <property type="entry name" value="MOP-like"/>
    <property type="match status" value="1"/>
</dbReference>
<evidence type="ECO:0000259" key="5">
    <source>
        <dbReference type="PROSITE" id="PS50893"/>
    </source>
</evidence>
<dbReference type="Proteomes" id="UP000295351">
    <property type="component" value="Unassembled WGS sequence"/>
</dbReference>
<feature type="domain" description="ABC transporter" evidence="5">
    <location>
        <begin position="14"/>
        <end position="244"/>
    </location>
</feature>
<dbReference type="GO" id="GO:0016887">
    <property type="term" value="F:ATP hydrolysis activity"/>
    <property type="evidence" value="ECO:0007669"/>
    <property type="project" value="InterPro"/>
</dbReference>
<dbReference type="SUPFAM" id="SSF52540">
    <property type="entry name" value="P-loop containing nucleoside triphosphate hydrolases"/>
    <property type="match status" value="1"/>
</dbReference>
<keyword evidence="3" id="KW-0547">Nucleotide-binding</keyword>
<dbReference type="InterPro" id="IPR003439">
    <property type="entry name" value="ABC_transporter-like_ATP-bd"/>
</dbReference>
<dbReference type="GO" id="GO:0043190">
    <property type="term" value="C:ATP-binding cassette (ABC) transporter complex"/>
    <property type="evidence" value="ECO:0007669"/>
    <property type="project" value="InterPro"/>
</dbReference>
<accession>A0A4R2C3N2</accession>
<evidence type="ECO:0000313" key="6">
    <source>
        <dbReference type="EMBL" id="TCN34343.1"/>
    </source>
</evidence>
<comment type="caution">
    <text evidence="6">The sequence shown here is derived from an EMBL/GenBank/DDBJ whole genome shotgun (WGS) entry which is preliminary data.</text>
</comment>
<evidence type="ECO:0000256" key="4">
    <source>
        <dbReference type="ARBA" id="ARBA00022840"/>
    </source>
</evidence>
<dbReference type="PANTHER" id="PTHR42781">
    <property type="entry name" value="SPERMIDINE/PUTRESCINE IMPORT ATP-BINDING PROTEIN POTA"/>
    <property type="match status" value="1"/>
</dbReference>
<dbReference type="FunFam" id="3.40.50.300:FF:000425">
    <property type="entry name" value="Probable ABC transporter, ATP-binding subunit"/>
    <property type="match status" value="1"/>
</dbReference>